<keyword evidence="4" id="KW-0788">Thiol protease</keyword>
<dbReference type="GO" id="GO:0008234">
    <property type="term" value="F:cysteine-type peptidase activity"/>
    <property type="evidence" value="ECO:0007669"/>
    <property type="project" value="UniProtKB-KW"/>
</dbReference>
<dbReference type="EMBL" id="AYZO01000014">
    <property type="protein sequence ID" value="KRN12011.1"/>
    <property type="molecule type" value="Genomic_DNA"/>
</dbReference>
<dbReference type="PANTHER" id="PTHR47053:SF1">
    <property type="entry name" value="MUREIN DD-ENDOPEPTIDASE MEPH-RELATED"/>
    <property type="match status" value="1"/>
</dbReference>
<feature type="domain" description="NlpC/P60" evidence="6">
    <location>
        <begin position="1175"/>
        <end position="1298"/>
    </location>
</feature>
<dbReference type="EMBL" id="CAKC01000044">
    <property type="protein sequence ID" value="CCI86973.1"/>
    <property type="molecule type" value="Genomic_DNA"/>
</dbReference>
<feature type="compositionally biased region" description="Low complexity" evidence="5">
    <location>
        <begin position="800"/>
        <end position="813"/>
    </location>
</feature>
<evidence type="ECO:0000256" key="3">
    <source>
        <dbReference type="ARBA" id="ARBA00022801"/>
    </source>
</evidence>
<protein>
    <submittedName>
        <fullName evidence="7">SLT domain protein</fullName>
    </submittedName>
</protein>
<dbReference type="RefSeq" id="WP_008473068.1">
    <property type="nucleotide sequence ID" value="NZ_AYZO01000014.1"/>
</dbReference>
<proteinExistence type="inferred from homology"/>
<evidence type="ECO:0000256" key="4">
    <source>
        <dbReference type="ARBA" id="ARBA00022807"/>
    </source>
</evidence>
<dbReference type="PANTHER" id="PTHR47053">
    <property type="entry name" value="MUREIN DD-ENDOPEPTIDASE MEPH-RELATED"/>
    <property type="match status" value="1"/>
</dbReference>
<evidence type="ECO:0000313" key="8">
    <source>
        <dbReference type="EMBL" id="KRN12011.1"/>
    </source>
</evidence>
<dbReference type="SUPFAM" id="SSF54001">
    <property type="entry name" value="Cysteine proteinases"/>
    <property type="match status" value="1"/>
</dbReference>
<name>I7LFU6_9LACO</name>
<evidence type="ECO:0000259" key="6">
    <source>
        <dbReference type="PROSITE" id="PS51935"/>
    </source>
</evidence>
<comment type="similarity">
    <text evidence="1">Belongs to the peptidase C40 family.</text>
</comment>
<dbReference type="InterPro" id="IPR000064">
    <property type="entry name" value="NLP_P60_dom"/>
</dbReference>
<evidence type="ECO:0000256" key="1">
    <source>
        <dbReference type="ARBA" id="ARBA00007074"/>
    </source>
</evidence>
<dbReference type="InterPro" id="IPR038765">
    <property type="entry name" value="Papain-like_cys_pep_sf"/>
</dbReference>
<dbReference type="InterPro" id="IPR051202">
    <property type="entry name" value="Peptidase_C40"/>
</dbReference>
<feature type="region of interest" description="Disordered" evidence="5">
    <location>
        <begin position="717"/>
        <end position="743"/>
    </location>
</feature>
<accession>I7LFU6</accession>
<dbReference type="CDD" id="cd13402">
    <property type="entry name" value="LT_TF-like"/>
    <property type="match status" value="1"/>
</dbReference>
<keyword evidence="10" id="KW-1185">Reference proteome</keyword>
<evidence type="ECO:0000256" key="5">
    <source>
        <dbReference type="SAM" id="MobiDB-lite"/>
    </source>
</evidence>
<comment type="caution">
    <text evidence="7">The sequence shown here is derived from an EMBL/GenBank/DDBJ whole genome shotgun (WGS) entry which is preliminary data.</text>
</comment>
<dbReference type="STRING" id="1423751.FC38_GL000415"/>
<dbReference type="Proteomes" id="UP000009326">
    <property type="component" value="Unassembled WGS sequence"/>
</dbReference>
<keyword evidence="2" id="KW-0645">Protease</keyword>
<reference evidence="7 9" key="1">
    <citation type="submission" date="2012-06" db="EMBL/GenBank/DDBJ databases">
        <title>Draft genome sequence of Lactobacillus gigeriorum CRBIP 24.85T, isolated from chicken crop.</title>
        <authorList>
            <person name="Cousin S."/>
            <person name="Ma L."/>
            <person name="Creno S."/>
            <person name="Clermont D."/>
            <person name="Loux V."/>
            <person name="Bizet C."/>
            <person name="Bouchier C."/>
        </authorList>
    </citation>
    <scope>NUCLEOTIDE SEQUENCE [LARGE SCALE GENOMIC DNA]</scope>
    <source>
        <strain evidence="9">CRBIP 24.85T</strain>
        <strain evidence="7">Type strain: CRBIP 24.85</strain>
    </source>
</reference>
<evidence type="ECO:0000313" key="10">
    <source>
        <dbReference type="Proteomes" id="UP000051521"/>
    </source>
</evidence>
<dbReference type="Pfam" id="PF00877">
    <property type="entry name" value="NLPC_P60"/>
    <property type="match status" value="1"/>
</dbReference>
<sequence>MGSKGNILDKLQIKKSDLVDSNGQLRDLSTIFEVINKHTKNLDSVDKGVIFKSLFGTTGSQAGAILAANYKELRSLTGEVEKAGKNGTYVQQLAKKNGETAKQAQAQFKQAVASVQMSLGTALLPTISKVSKALEKFLLSKDGQKFQKDFGNVIAHIADKLGSFIDFLIKNRKKVVTTVKSLLIAWGLLKGIKVIGVLAKLKDAIKGVKAVSDVSNLERGLTGIGNTFRKLKNIKFKSLGSGLLTRIKSLGSGLLTRIKSLGSGLLTRIKSIGTKGASLAKSAGKKISSAFTKSLDFGKGLFGKGQGAGKLTGLLQSAHSAGGFNKLSTAGKVGTGLAGIGVAATAGVDIYQGLKAKTKKGKYEGIGKGIGSAIGGGIGLWFGGPLGAAIGTKIGETVGKWGGKAVLSFQKGWKSKKPPKKFWSLENLGWSTHDAISKAIKWGSNVVKSFSKGIKSAIKWVKSNAKELVLTFISPIIGIPALLYKNNPKFRKWADSIFKGLKNAWKGMTKWISNLGKNMVKFWKKAWDGIGKWFGNIGKGIQRGWNGLTSWIGKLGHNMVKTFKGAWDGITKWFNDLIKPIKDGFNAIINAPAKLWKRVTGHAAGTNWQGKYPELAMLNDGNDSPATNNREGIIHKDGSIEIVKGRNVLRLLMPGEEVIKASDMARMFGRAVRHANGTIDLANKNFEKKTITIDNKLDDKDLTVNLKKLVATTDKIHKEAKKKNDTRKPKQDPNNPTDQPITHKKGWVTIDKGFFSASGKLTGQFITVKKSEVEAFNKKLVAATKASRRKTSRTRRNSSEKSSNSGSTTSYSKVEASVTGSKSIESLEKLISKVKGTHGSKIKFSVSGTKSLNGINDKLKKVKPSKKIKVSVTGVKDANKNLSSLTSKFKSLSKAIKTTSGGAKDYAALTKKLKTESKSLEKTLTKDWDHTWDTNDKKFKSYQKKTISLTKALVGSMKKDFTSLSTTTIKIFNKMLSSLVQITGKAINRVIKVLNSGINQVNKVISEFGGKKTTISTAGMVKYATGTGFFSNTRRAITKPTMAVVNDGNDSPETGNQEAIYRPSTGQIGLFKGRNVPTLLMPGDEIFNATETKALGLTHFATGTGYLKKLYKEAENYISKPTKSLHKMFNFKSSGKGGINQIVKGVYDKADKQVSTWWKQLWDMVQEKIDDSTSDEDATGLLKAVEKYGEGHKYVWGAEGPNVFDCSGLVKYALKKMGIDYPHFSGSQYAQSKKISEAEAKPGDLVFFGPGGGTHVGVYAGGNKIYSAMNERDGIGMSTISSFSSEGKPLFARVPGLKHKESDPKVKADNKLQKKIKDQVGKGFWKTINKIADEFGFGNMSGHAATMGMIEAAAKKMHVNLPPGYAKRLMQVIVNESGNRSIMQQIHDVNSGGNEARGILQYVPGTFANYAMPGHKNIWNPYDQLLAFFNNSDWRNAIGMTTIWGRTKMDWLHSGPQGHRRFANGGIVSSAQLAWVGEGRDSEAIIPWDITKRGRAYQLLDKTLKRFKADDPTLEIGKEPDYTQEFKNLSAKFDQLLSLVSMLLAQPQLIQTDVKLDGRTMAQQLSKYNKILNKKNFNKAKFNLA</sequence>
<reference evidence="8 10" key="2">
    <citation type="journal article" date="2015" name="Genome Announc.">
        <title>Expanding the biotechnology potential of lactobacilli through comparative genomics of 213 strains and associated genera.</title>
        <authorList>
            <person name="Sun Z."/>
            <person name="Harris H.M."/>
            <person name="McCann A."/>
            <person name="Guo C."/>
            <person name="Argimon S."/>
            <person name="Zhang W."/>
            <person name="Yang X."/>
            <person name="Jeffery I.B."/>
            <person name="Cooney J.C."/>
            <person name="Kagawa T.F."/>
            <person name="Liu W."/>
            <person name="Song Y."/>
            <person name="Salvetti E."/>
            <person name="Wrobel A."/>
            <person name="Rasinkangas P."/>
            <person name="Parkhill J."/>
            <person name="Rea M.C."/>
            <person name="O'Sullivan O."/>
            <person name="Ritari J."/>
            <person name="Douillard F.P."/>
            <person name="Paul Ross R."/>
            <person name="Yang R."/>
            <person name="Briner A.E."/>
            <person name="Felis G.E."/>
            <person name="de Vos W.M."/>
            <person name="Barrangou R."/>
            <person name="Klaenhammer T.R."/>
            <person name="Caufield P.W."/>
            <person name="Cui Y."/>
            <person name="Zhang H."/>
            <person name="O'Toole P.W."/>
        </authorList>
    </citation>
    <scope>NUCLEOTIDE SEQUENCE [LARGE SCALE GENOMIC DNA]</scope>
    <source>
        <strain evidence="8 10">DSM 23908</strain>
    </source>
</reference>
<evidence type="ECO:0000313" key="7">
    <source>
        <dbReference type="EMBL" id="CCI86973.1"/>
    </source>
</evidence>
<evidence type="ECO:0000313" key="9">
    <source>
        <dbReference type="Proteomes" id="UP000009326"/>
    </source>
</evidence>
<keyword evidence="3" id="KW-0378">Hydrolase</keyword>
<feature type="region of interest" description="Disordered" evidence="5">
    <location>
        <begin position="783"/>
        <end position="815"/>
    </location>
</feature>
<dbReference type="Gene3D" id="3.90.1720.10">
    <property type="entry name" value="endopeptidase domain like (from Nostoc punctiforme)"/>
    <property type="match status" value="1"/>
</dbReference>
<dbReference type="GO" id="GO:0006508">
    <property type="term" value="P:proteolysis"/>
    <property type="evidence" value="ECO:0007669"/>
    <property type="project" value="UniProtKB-KW"/>
</dbReference>
<dbReference type="PROSITE" id="PS51935">
    <property type="entry name" value="NLPC_P60"/>
    <property type="match status" value="1"/>
</dbReference>
<dbReference type="OrthoDB" id="2137849at2"/>
<organism evidence="7 9">
    <name type="scientific">Lactobacillus gigeriorum DSM 23908 = CRBIP 24.85</name>
    <dbReference type="NCBI Taxonomy" id="1423751"/>
    <lineage>
        <taxon>Bacteria</taxon>
        <taxon>Bacillati</taxon>
        <taxon>Bacillota</taxon>
        <taxon>Bacilli</taxon>
        <taxon>Lactobacillales</taxon>
        <taxon>Lactobacillaceae</taxon>
        <taxon>Lactobacillus</taxon>
    </lineage>
</organism>
<dbReference type="PATRIC" id="fig|1423751.3.peg.438"/>
<feature type="compositionally biased region" description="Basic residues" evidence="5">
    <location>
        <begin position="786"/>
        <end position="796"/>
    </location>
</feature>
<dbReference type="Proteomes" id="UP000051521">
    <property type="component" value="Unassembled WGS sequence"/>
</dbReference>
<gene>
    <name evidence="7" type="ORF">BN52_01315</name>
    <name evidence="8" type="ORF">FC38_GL000415</name>
</gene>
<feature type="compositionally biased region" description="Basic and acidic residues" evidence="5">
    <location>
        <begin position="717"/>
        <end position="731"/>
    </location>
</feature>
<evidence type="ECO:0000256" key="2">
    <source>
        <dbReference type="ARBA" id="ARBA00022670"/>
    </source>
</evidence>